<dbReference type="EMBL" id="CAJVRC010000897">
    <property type="protein sequence ID" value="CAG8908848.1"/>
    <property type="molecule type" value="Genomic_DNA"/>
</dbReference>
<dbReference type="InterPro" id="IPR029058">
    <property type="entry name" value="AB_hydrolase_fold"/>
</dbReference>
<dbReference type="InterPro" id="IPR013094">
    <property type="entry name" value="AB_hydrolase_3"/>
</dbReference>
<reference evidence="2" key="1">
    <citation type="submission" date="2021-07" db="EMBL/GenBank/DDBJ databases">
        <authorList>
            <person name="Branca A.L. A."/>
        </authorList>
    </citation>
    <scope>NUCLEOTIDE SEQUENCE</scope>
</reference>
<name>A0A9W4KJW9_9EURO</name>
<dbReference type="SUPFAM" id="SSF53474">
    <property type="entry name" value="alpha/beta-Hydrolases"/>
    <property type="match status" value="1"/>
</dbReference>
<dbReference type="PANTHER" id="PTHR23024">
    <property type="entry name" value="ARYLACETAMIDE DEACETYLASE"/>
    <property type="match status" value="1"/>
</dbReference>
<evidence type="ECO:0000313" key="3">
    <source>
        <dbReference type="Proteomes" id="UP001154252"/>
    </source>
</evidence>
<proteinExistence type="predicted"/>
<keyword evidence="3" id="KW-1185">Reference proteome</keyword>
<dbReference type="GO" id="GO:0016787">
    <property type="term" value="F:hydrolase activity"/>
    <property type="evidence" value="ECO:0007669"/>
    <property type="project" value="InterPro"/>
</dbReference>
<dbReference type="Pfam" id="PF07859">
    <property type="entry name" value="Abhydrolase_3"/>
    <property type="match status" value="1"/>
</dbReference>
<dbReference type="InterPro" id="IPR050466">
    <property type="entry name" value="Carboxylest/Gibb_receptor"/>
</dbReference>
<dbReference type="Proteomes" id="UP001154252">
    <property type="component" value="Unassembled WGS sequence"/>
</dbReference>
<dbReference type="AlphaFoldDB" id="A0A9W4KJW9"/>
<dbReference type="GO" id="GO:0017000">
    <property type="term" value="P:antibiotic biosynthetic process"/>
    <property type="evidence" value="ECO:0007669"/>
    <property type="project" value="UniProtKB-ARBA"/>
</dbReference>
<accession>A0A9W4KJW9</accession>
<protein>
    <recommendedName>
        <fullName evidence="1">Alpha/beta hydrolase fold-3 domain-containing protein</fullName>
    </recommendedName>
</protein>
<comment type="caution">
    <text evidence="2">The sequence shown here is derived from an EMBL/GenBank/DDBJ whole genome shotgun (WGS) entry which is preliminary data.</text>
</comment>
<sequence length="200" mass="21748">MSQQTGYTVLDVQYRLAPENPVPAALNDTEDAIKWVLGRPTKFDTSKVAISGFSAGGNLALAVSSCIFPPESFSSVLAFCPTVEAFVDPGAVAAPDPNGRPFLTFILRLFASCYMLHGHDPKDPRILPAYAELDRFPRQVLIVTVAYDSLAVEAENLAGRLRESSGRIVVSERMEKCNHAWDKMAKKGCLDGKQKNGLTS</sequence>
<evidence type="ECO:0000259" key="1">
    <source>
        <dbReference type="Pfam" id="PF07859"/>
    </source>
</evidence>
<evidence type="ECO:0000313" key="2">
    <source>
        <dbReference type="EMBL" id="CAG8908848.1"/>
    </source>
</evidence>
<dbReference type="PANTHER" id="PTHR23024:SF242">
    <property type="entry name" value="ALPHA_BETA HYDROLASE FOLD-3 DOMAIN-CONTAINING PROTEIN-RELATED"/>
    <property type="match status" value="1"/>
</dbReference>
<dbReference type="Gene3D" id="3.40.50.1820">
    <property type="entry name" value="alpha/beta hydrolase"/>
    <property type="match status" value="1"/>
</dbReference>
<gene>
    <name evidence="2" type="ORF">PEGY_LOCUS9630</name>
</gene>
<organism evidence="2 3">
    <name type="scientific">Penicillium egyptiacum</name>
    <dbReference type="NCBI Taxonomy" id="1303716"/>
    <lineage>
        <taxon>Eukaryota</taxon>
        <taxon>Fungi</taxon>
        <taxon>Dikarya</taxon>
        <taxon>Ascomycota</taxon>
        <taxon>Pezizomycotina</taxon>
        <taxon>Eurotiomycetes</taxon>
        <taxon>Eurotiomycetidae</taxon>
        <taxon>Eurotiales</taxon>
        <taxon>Aspergillaceae</taxon>
        <taxon>Penicillium</taxon>
    </lineage>
</organism>
<dbReference type="OrthoDB" id="408631at2759"/>
<feature type="domain" description="Alpha/beta hydrolase fold-3" evidence="1">
    <location>
        <begin position="2"/>
        <end position="181"/>
    </location>
</feature>
<dbReference type="GO" id="GO:0072330">
    <property type="term" value="P:monocarboxylic acid biosynthetic process"/>
    <property type="evidence" value="ECO:0007669"/>
    <property type="project" value="UniProtKB-ARBA"/>
</dbReference>